<dbReference type="EMBL" id="JBGFUD010001796">
    <property type="protein sequence ID" value="MFH4976770.1"/>
    <property type="molecule type" value="Genomic_DNA"/>
</dbReference>
<dbReference type="SMART" id="SM00588">
    <property type="entry name" value="NEUZ"/>
    <property type="match status" value="1"/>
</dbReference>
<proteinExistence type="predicted"/>
<organism evidence="2 3">
    <name type="scientific">Gnathostoma spinigerum</name>
    <dbReference type="NCBI Taxonomy" id="75299"/>
    <lineage>
        <taxon>Eukaryota</taxon>
        <taxon>Metazoa</taxon>
        <taxon>Ecdysozoa</taxon>
        <taxon>Nematoda</taxon>
        <taxon>Chromadorea</taxon>
        <taxon>Rhabditida</taxon>
        <taxon>Spirurina</taxon>
        <taxon>Gnathostomatomorpha</taxon>
        <taxon>Gnathostomatoidea</taxon>
        <taxon>Gnathostomatidae</taxon>
        <taxon>Gnathostoma</taxon>
    </lineage>
</organism>
<dbReference type="Pfam" id="PF07177">
    <property type="entry name" value="Neuralized"/>
    <property type="match status" value="1"/>
</dbReference>
<dbReference type="PANTHER" id="PTHR12429:SF8">
    <property type="entry name" value="NEURALIZED-LIKE PROTEIN 2"/>
    <property type="match status" value="1"/>
</dbReference>
<dbReference type="Gene3D" id="2.60.120.920">
    <property type="match status" value="1"/>
</dbReference>
<sequence>MATTSLWRYQIEDVPDLRFHEYHGSNICLLNDRRRALRRVSFEKSVVFSERPLKPFELFLVSIERTEGGWSGHLRFVSSLNFDLVFLVLSLTK</sequence>
<dbReference type="Proteomes" id="UP001608902">
    <property type="component" value="Unassembled WGS sequence"/>
</dbReference>
<evidence type="ECO:0000313" key="2">
    <source>
        <dbReference type="EMBL" id="MFH4976770.1"/>
    </source>
</evidence>
<dbReference type="InterPro" id="IPR037962">
    <property type="entry name" value="Neuralized"/>
</dbReference>
<reference evidence="2 3" key="1">
    <citation type="submission" date="2024-08" db="EMBL/GenBank/DDBJ databases">
        <title>Gnathostoma spinigerum genome.</title>
        <authorList>
            <person name="Gonzalez-Bertolin B."/>
            <person name="Monzon S."/>
            <person name="Zaballos A."/>
            <person name="Jimenez P."/>
            <person name="Dekumyoy P."/>
            <person name="Varona S."/>
            <person name="Cuesta I."/>
            <person name="Sumanam S."/>
            <person name="Adisakwattana P."/>
            <person name="Gasser R.B."/>
            <person name="Hernandez-Gonzalez A."/>
            <person name="Young N.D."/>
            <person name="Perteguer M.J."/>
        </authorList>
    </citation>
    <scope>NUCLEOTIDE SEQUENCE [LARGE SCALE GENOMIC DNA]</scope>
    <source>
        <strain evidence="2">AL3</strain>
        <tissue evidence="2">Liver</tissue>
    </source>
</reference>
<dbReference type="InterPro" id="IPR043136">
    <property type="entry name" value="B30.2/SPRY_sf"/>
</dbReference>
<dbReference type="AlphaFoldDB" id="A0ABD6EKH3"/>
<keyword evidence="3" id="KW-1185">Reference proteome</keyword>
<protein>
    <recommendedName>
        <fullName evidence="1">NHR domain-containing protein</fullName>
    </recommendedName>
</protein>
<evidence type="ECO:0000313" key="3">
    <source>
        <dbReference type="Proteomes" id="UP001608902"/>
    </source>
</evidence>
<dbReference type="PROSITE" id="PS51065">
    <property type="entry name" value="NHR"/>
    <property type="match status" value="1"/>
</dbReference>
<gene>
    <name evidence="2" type="ORF">AB6A40_003479</name>
</gene>
<comment type="caution">
    <text evidence="2">The sequence shown here is derived from an EMBL/GenBank/DDBJ whole genome shotgun (WGS) entry which is preliminary data.</text>
</comment>
<dbReference type="PANTHER" id="PTHR12429">
    <property type="entry name" value="NEURALIZED"/>
    <property type="match status" value="1"/>
</dbReference>
<accession>A0ABD6EKH3</accession>
<feature type="domain" description="NHR" evidence="1">
    <location>
        <begin position="16"/>
        <end position="93"/>
    </location>
</feature>
<name>A0ABD6EKH3_9BILA</name>
<evidence type="ECO:0000259" key="1">
    <source>
        <dbReference type="PROSITE" id="PS51065"/>
    </source>
</evidence>
<dbReference type="InterPro" id="IPR006573">
    <property type="entry name" value="NHR_dom"/>
</dbReference>